<evidence type="ECO:0000313" key="2">
    <source>
        <dbReference type="EMBL" id="WYF44726.1"/>
    </source>
</evidence>
<organism evidence="2">
    <name type="scientific">Deinococcus sp. VB142</name>
    <dbReference type="NCBI Taxonomy" id="3112952"/>
    <lineage>
        <taxon>Bacteria</taxon>
        <taxon>Thermotogati</taxon>
        <taxon>Deinococcota</taxon>
        <taxon>Deinococci</taxon>
        <taxon>Deinococcales</taxon>
        <taxon>Deinococcaceae</taxon>
        <taxon>Deinococcus</taxon>
    </lineage>
</organism>
<accession>A0AAU6Q2G3</accession>
<feature type="compositionally biased region" description="Polar residues" evidence="1">
    <location>
        <begin position="49"/>
        <end position="59"/>
    </location>
</feature>
<dbReference type="RefSeq" id="WP_339095901.1">
    <property type="nucleotide sequence ID" value="NZ_CP149782.1"/>
</dbReference>
<feature type="region of interest" description="Disordered" evidence="1">
    <location>
        <begin position="1"/>
        <end position="59"/>
    </location>
</feature>
<sequence>MTDPGDLANTDSNASDDLPSATPENVNPGLGGEGKQKTIQNNEKEQGKIATQNPDPLDL</sequence>
<dbReference type="EMBL" id="CP149782">
    <property type="protein sequence ID" value="WYF44726.1"/>
    <property type="molecule type" value="Genomic_DNA"/>
</dbReference>
<dbReference type="AlphaFoldDB" id="A0AAU6Q2G3"/>
<proteinExistence type="predicted"/>
<reference evidence="2" key="1">
    <citation type="submission" date="2024-03" db="EMBL/GenBank/DDBJ databases">
        <title>Deinococcus weizhi sp. nov., isolated from human skin.</title>
        <authorList>
            <person name="Wei Z."/>
            <person name="Tian F."/>
            <person name="Yang C."/>
            <person name="Xin L.T."/>
            <person name="Wen Z.J."/>
            <person name="Lan K.C."/>
            <person name="Yu L."/>
            <person name="Zhe W."/>
            <person name="Dan F.D."/>
            <person name="Jun W."/>
            <person name="Rui Z."/>
            <person name="Yong X.J."/>
            <person name="Ting Y."/>
            <person name="Wei X."/>
            <person name="Xu Z.G."/>
            <person name="Xin Z."/>
            <person name="Dong F.G."/>
            <person name="Ni X.M."/>
            <person name="Zheng M.G."/>
            <person name="Chun Y."/>
            <person name="Qian W.X."/>
        </authorList>
    </citation>
    <scope>NUCLEOTIDE SEQUENCE</scope>
    <source>
        <strain evidence="2">VB142</strain>
    </source>
</reference>
<evidence type="ECO:0000256" key="1">
    <source>
        <dbReference type="SAM" id="MobiDB-lite"/>
    </source>
</evidence>
<gene>
    <name evidence="2" type="ORF">WDJ50_01010</name>
</gene>
<protein>
    <submittedName>
        <fullName evidence="2">Uncharacterized protein</fullName>
    </submittedName>
</protein>
<name>A0AAU6Q2G3_9DEIO</name>